<feature type="transmembrane region" description="Helical" evidence="2">
    <location>
        <begin position="83"/>
        <end position="103"/>
    </location>
</feature>
<evidence type="ECO:0000313" key="4">
    <source>
        <dbReference type="Proteomes" id="UP000251891"/>
    </source>
</evidence>
<feature type="transmembrane region" description="Helical" evidence="2">
    <location>
        <begin position="50"/>
        <end position="71"/>
    </location>
</feature>
<organism evidence="3 4">
    <name type="scientific">Actinomadura craniellae</name>
    <dbReference type="NCBI Taxonomy" id="2231787"/>
    <lineage>
        <taxon>Bacteria</taxon>
        <taxon>Bacillati</taxon>
        <taxon>Actinomycetota</taxon>
        <taxon>Actinomycetes</taxon>
        <taxon>Streptosporangiales</taxon>
        <taxon>Thermomonosporaceae</taxon>
        <taxon>Actinomadura</taxon>
    </lineage>
</organism>
<dbReference type="RefSeq" id="WP_111869324.1">
    <property type="nucleotide sequence ID" value="NZ_QLYX01000008.1"/>
</dbReference>
<name>A0A365H451_9ACTN</name>
<keyword evidence="2" id="KW-0472">Membrane</keyword>
<accession>A0A365H451</accession>
<feature type="transmembrane region" description="Helical" evidence="2">
    <location>
        <begin position="12"/>
        <end position="38"/>
    </location>
</feature>
<evidence type="ECO:0000256" key="2">
    <source>
        <dbReference type="SAM" id="Phobius"/>
    </source>
</evidence>
<keyword evidence="2" id="KW-1133">Transmembrane helix</keyword>
<reference evidence="3 4" key="1">
    <citation type="submission" date="2018-06" db="EMBL/GenBank/DDBJ databases">
        <title>Actinomadura craniellae sp. nov. isolated from marine sponge Craniella sp.</title>
        <authorList>
            <person name="Li L."/>
            <person name="Xu Q.H."/>
            <person name="Lin H.W."/>
            <person name="Lu Y.H."/>
        </authorList>
    </citation>
    <scope>NUCLEOTIDE SEQUENCE [LARGE SCALE GENOMIC DNA]</scope>
    <source>
        <strain evidence="3 4">LHW63021</strain>
    </source>
</reference>
<keyword evidence="4" id="KW-1185">Reference proteome</keyword>
<gene>
    <name evidence="3" type="ORF">DPM19_19225</name>
</gene>
<evidence type="ECO:0000313" key="3">
    <source>
        <dbReference type="EMBL" id="RAY13786.1"/>
    </source>
</evidence>
<dbReference type="AlphaFoldDB" id="A0A365H451"/>
<dbReference type="OrthoDB" id="3543164at2"/>
<dbReference type="Proteomes" id="UP000251891">
    <property type="component" value="Unassembled WGS sequence"/>
</dbReference>
<comment type="caution">
    <text evidence="3">The sequence shown here is derived from an EMBL/GenBank/DDBJ whole genome shotgun (WGS) entry which is preliminary data.</text>
</comment>
<feature type="region of interest" description="Disordered" evidence="1">
    <location>
        <begin position="106"/>
        <end position="136"/>
    </location>
</feature>
<dbReference type="EMBL" id="QLYX01000008">
    <property type="protein sequence ID" value="RAY13786.1"/>
    <property type="molecule type" value="Genomic_DNA"/>
</dbReference>
<feature type="region of interest" description="Disordered" evidence="1">
    <location>
        <begin position="159"/>
        <end position="185"/>
    </location>
</feature>
<proteinExistence type="predicted"/>
<evidence type="ECO:0000256" key="1">
    <source>
        <dbReference type="SAM" id="MobiDB-lite"/>
    </source>
</evidence>
<dbReference type="PROSITE" id="PS51257">
    <property type="entry name" value="PROKAR_LIPOPROTEIN"/>
    <property type="match status" value="1"/>
</dbReference>
<protein>
    <submittedName>
        <fullName evidence="3">Uncharacterized protein</fullName>
    </submittedName>
</protein>
<keyword evidence="2" id="KW-0812">Transmembrane</keyword>
<sequence>MDRGEASVFHFVAGAGCVFVLALAFKGVAVSTASAFLAGTVALWSLHTRIATGMALGLVAWLLCTGFVVNGSGELAVTGVADGGRLGLFVAAGLAGALAGRLLTGNAPDDAPPPRQATGATVVPLPRAEPEGGLLPPCRHRAGDCRYGAYSGGRTLSVVRAPAGDERSDGPEPSDDWAGRHLKRS</sequence>